<evidence type="ECO:0000256" key="5">
    <source>
        <dbReference type="ARBA" id="ARBA00022563"/>
    </source>
</evidence>
<feature type="binding site" evidence="17">
    <location>
        <position position="244"/>
    </location>
    <ligand>
        <name>Zn(2+)</name>
        <dbReference type="ChEBI" id="CHEBI:29105"/>
    </ligand>
</feature>
<dbReference type="AlphaFoldDB" id="A0A1I4EY59"/>
<dbReference type="NCBIfam" id="NF006826">
    <property type="entry name" value="PRK09347.1-3"/>
    <property type="match status" value="1"/>
</dbReference>
<keyword evidence="12 17" id="KW-0342">GTP-binding</keyword>
<keyword evidence="13" id="KW-0511">Multifunctional enzyme</keyword>
<dbReference type="Gene3D" id="1.10.286.10">
    <property type="match status" value="1"/>
</dbReference>
<evidence type="ECO:0000256" key="9">
    <source>
        <dbReference type="ARBA" id="ARBA00022801"/>
    </source>
</evidence>
<keyword evidence="9 17" id="KW-0378">Hydrolase</keyword>
<name>A0A1I4EY59_9LACT</name>
<evidence type="ECO:0000256" key="2">
    <source>
        <dbReference type="ARBA" id="ARBA00001052"/>
    </source>
</evidence>
<dbReference type="NCBIfam" id="TIGR00063">
    <property type="entry name" value="folE"/>
    <property type="match status" value="1"/>
</dbReference>
<keyword evidence="7 17" id="KW-0547">Nucleotide-binding</keyword>
<dbReference type="InterPro" id="IPR020602">
    <property type="entry name" value="GTP_CycHdrlase_I_dom"/>
</dbReference>
<dbReference type="EMBL" id="FOTJ01000001">
    <property type="protein sequence ID" value="SFL09466.1"/>
    <property type="molecule type" value="Genomic_DNA"/>
</dbReference>
<evidence type="ECO:0000256" key="11">
    <source>
        <dbReference type="ARBA" id="ARBA00022909"/>
    </source>
</evidence>
<evidence type="ECO:0000256" key="15">
    <source>
        <dbReference type="ARBA" id="ARBA00061359"/>
    </source>
</evidence>
<evidence type="ECO:0000256" key="3">
    <source>
        <dbReference type="ARBA" id="ARBA00005051"/>
    </source>
</evidence>
<comment type="similarity">
    <text evidence="14">In the C-terminal section; belongs to the GTP cyclohydrolase I family.</text>
</comment>
<dbReference type="HAMAP" id="MF_00223">
    <property type="entry name" value="FolE"/>
    <property type="match status" value="1"/>
</dbReference>
<keyword evidence="11" id="KW-0289">Folate biosynthesis</keyword>
<dbReference type="NCBIfam" id="TIGR01498">
    <property type="entry name" value="folK"/>
    <property type="match status" value="1"/>
</dbReference>
<dbReference type="Pfam" id="PF01288">
    <property type="entry name" value="HPPK"/>
    <property type="match status" value="1"/>
</dbReference>
<evidence type="ECO:0000256" key="6">
    <source>
        <dbReference type="ARBA" id="ARBA00022679"/>
    </source>
</evidence>
<feature type="binding site" evidence="17">
    <location>
        <position position="313"/>
    </location>
    <ligand>
        <name>Zn(2+)</name>
        <dbReference type="ChEBI" id="CHEBI:29105"/>
    </ligand>
</feature>
<keyword evidence="6" id="KW-0808">Transferase</keyword>
<keyword evidence="10" id="KW-0067">ATP-binding</keyword>
<evidence type="ECO:0000256" key="12">
    <source>
        <dbReference type="ARBA" id="ARBA00023134"/>
    </source>
</evidence>
<evidence type="ECO:0000313" key="19">
    <source>
        <dbReference type="EMBL" id="SFL09466.1"/>
    </source>
</evidence>
<dbReference type="InterPro" id="IPR000550">
    <property type="entry name" value="Hppk"/>
</dbReference>
<comment type="catalytic activity">
    <reaction evidence="1">
        <text>6-hydroxymethyl-7,8-dihydropterin + ATP = (7,8-dihydropterin-6-yl)methyl diphosphate + AMP + H(+)</text>
        <dbReference type="Rhea" id="RHEA:11412"/>
        <dbReference type="ChEBI" id="CHEBI:15378"/>
        <dbReference type="ChEBI" id="CHEBI:30616"/>
        <dbReference type="ChEBI" id="CHEBI:44841"/>
        <dbReference type="ChEBI" id="CHEBI:72950"/>
        <dbReference type="ChEBI" id="CHEBI:456215"/>
        <dbReference type="EC" id="2.7.6.3"/>
    </reaction>
</comment>
<evidence type="ECO:0000256" key="14">
    <source>
        <dbReference type="ARBA" id="ARBA00061035"/>
    </source>
</evidence>
<dbReference type="InterPro" id="IPR018234">
    <property type="entry name" value="GTP_CycHdrlase_I_CS"/>
</dbReference>
<evidence type="ECO:0000256" key="17">
    <source>
        <dbReference type="HAMAP-Rule" id="MF_00223"/>
    </source>
</evidence>
<feature type="domain" description="7,8-dihydro-6-hydroxymethylpterin-pyrophosphokinase" evidence="18">
    <location>
        <begin position="89"/>
        <end position="100"/>
    </location>
</feature>
<keyword evidence="17" id="KW-0479">Metal-binding</keyword>
<feature type="binding site" evidence="17">
    <location>
        <position position="241"/>
    </location>
    <ligand>
        <name>Zn(2+)</name>
        <dbReference type="ChEBI" id="CHEBI:29105"/>
    </ligand>
</feature>
<dbReference type="InterPro" id="IPR035907">
    <property type="entry name" value="Hppk_sf"/>
</dbReference>
<keyword evidence="5 17" id="KW-0554">One-carbon metabolism</keyword>
<dbReference type="GO" id="GO:0008270">
    <property type="term" value="F:zinc ion binding"/>
    <property type="evidence" value="ECO:0007669"/>
    <property type="project" value="UniProtKB-UniRule"/>
</dbReference>
<dbReference type="InterPro" id="IPR043133">
    <property type="entry name" value="GTP-CH-I_C/QueF"/>
</dbReference>
<dbReference type="GO" id="GO:0005525">
    <property type="term" value="F:GTP binding"/>
    <property type="evidence" value="ECO:0007669"/>
    <property type="project" value="UniProtKB-KW"/>
</dbReference>
<comment type="subunit">
    <text evidence="17">Homopolymer.</text>
</comment>
<dbReference type="InterPro" id="IPR001474">
    <property type="entry name" value="GTP_CycHdrlase_I"/>
</dbReference>
<dbReference type="GO" id="GO:0046654">
    <property type="term" value="P:tetrahydrofolate biosynthetic process"/>
    <property type="evidence" value="ECO:0007669"/>
    <property type="project" value="UniProtKB-UniRule"/>
</dbReference>
<dbReference type="Pfam" id="PF01227">
    <property type="entry name" value="GTP_cyclohydroI"/>
    <property type="match status" value="1"/>
</dbReference>
<dbReference type="UniPathway" id="UPA00848">
    <property type="reaction ID" value="UER00151"/>
</dbReference>
<proteinExistence type="inferred from homology"/>
<dbReference type="CDD" id="cd00483">
    <property type="entry name" value="HPPK"/>
    <property type="match status" value="1"/>
</dbReference>
<gene>
    <name evidence="17" type="primary">folE</name>
    <name evidence="19" type="ORF">SAMN05216438_101213</name>
</gene>
<comment type="similarity">
    <text evidence="17">Belongs to the GTP cyclohydrolase I family.</text>
</comment>
<dbReference type="GO" id="GO:0005524">
    <property type="term" value="F:ATP binding"/>
    <property type="evidence" value="ECO:0007669"/>
    <property type="project" value="UniProtKB-KW"/>
</dbReference>
<dbReference type="GO" id="GO:0006729">
    <property type="term" value="P:tetrahydrobiopterin biosynthetic process"/>
    <property type="evidence" value="ECO:0007669"/>
    <property type="project" value="TreeGrafter"/>
</dbReference>
<sequence length="350" mass="40153">MMQTVYLSLGSNIGDKQAYLQDAVSLLGQNSAILIDKKSKFYQTSPVGGVEQDDFVNMAVKISTTLEAKQLLALIHDIEAKLKRVRKIHWGPRTIDIDILFYGNDQISEEDLIVPHKEVFNRLFVLVPLLEILEPGFSYEQQVKQAIEKFKNTEQEIVELPTEKPARKRIEFAVREILSAVGEDPDREGLLETPERVAKMYEEILSSQKLTQFEEYKLFKIEKTDQDQTILIKDIPFYSMCEHHMLPFFGKANVAYIPKEGNIIGLSKIPRLVNYVSHKLSVQENITRDIAEILNDILEPKGVAVVVEARHMCVEMRGVKKGNSQTKTSFFMGEFEENRETRLEFLESLN</sequence>
<dbReference type="Gene3D" id="3.30.70.560">
    <property type="entry name" value="7,8-Dihydro-6-hydroxymethylpterin-pyrophosphokinase HPPK"/>
    <property type="match status" value="1"/>
</dbReference>
<organism evidence="19 20">
    <name type="scientific">Lactococcus garvieae</name>
    <dbReference type="NCBI Taxonomy" id="1363"/>
    <lineage>
        <taxon>Bacteria</taxon>
        <taxon>Bacillati</taxon>
        <taxon>Bacillota</taxon>
        <taxon>Bacilli</taxon>
        <taxon>Lactobacillales</taxon>
        <taxon>Streptococcaceae</taxon>
        <taxon>Lactococcus</taxon>
    </lineage>
</organism>
<evidence type="ECO:0000256" key="10">
    <source>
        <dbReference type="ARBA" id="ARBA00022840"/>
    </source>
</evidence>
<reference evidence="19 20" key="1">
    <citation type="submission" date="2016-10" db="EMBL/GenBank/DDBJ databases">
        <authorList>
            <person name="de Groot N.N."/>
        </authorList>
    </citation>
    <scope>NUCLEOTIDE SEQUENCE [LARGE SCALE GENOMIC DNA]</scope>
    <source>
        <strain evidence="19 20">M79</strain>
    </source>
</reference>
<comment type="similarity">
    <text evidence="15">In the N-terminal section; belongs to the HPPK family.</text>
</comment>
<evidence type="ECO:0000313" key="20">
    <source>
        <dbReference type="Proteomes" id="UP000181969"/>
    </source>
</evidence>
<evidence type="ECO:0000259" key="18">
    <source>
        <dbReference type="PROSITE" id="PS00794"/>
    </source>
</evidence>
<dbReference type="EC" id="3.5.4.16" evidence="17"/>
<comment type="pathway">
    <text evidence="4 17">Cofactor biosynthesis; 7,8-dihydroneopterin triphosphate biosynthesis; 7,8-dihydroneopterin triphosphate from GTP: step 1/1.</text>
</comment>
<evidence type="ECO:0000256" key="13">
    <source>
        <dbReference type="ARBA" id="ARBA00023268"/>
    </source>
</evidence>
<dbReference type="SUPFAM" id="SSF55083">
    <property type="entry name" value="6-hydroxymethyl-7,8-dihydropterin pyrophosphokinase, HPPK"/>
    <property type="match status" value="1"/>
</dbReference>
<dbReference type="PANTHER" id="PTHR11109">
    <property type="entry name" value="GTP CYCLOHYDROLASE I"/>
    <property type="match status" value="1"/>
</dbReference>
<dbReference type="Proteomes" id="UP000181969">
    <property type="component" value="Unassembled WGS sequence"/>
</dbReference>
<dbReference type="PROSITE" id="PS00794">
    <property type="entry name" value="HPPK"/>
    <property type="match status" value="1"/>
</dbReference>
<dbReference type="PROSITE" id="PS00859">
    <property type="entry name" value="GTP_CYCLOHYDROL_1_1"/>
    <property type="match status" value="1"/>
</dbReference>
<dbReference type="FunFam" id="1.10.286.10:FF:000001">
    <property type="entry name" value="GTP cyclohydrolase 1"/>
    <property type="match status" value="1"/>
</dbReference>
<dbReference type="NCBIfam" id="NF006825">
    <property type="entry name" value="PRK09347.1-2"/>
    <property type="match status" value="1"/>
</dbReference>
<evidence type="ECO:0000256" key="7">
    <source>
        <dbReference type="ARBA" id="ARBA00022741"/>
    </source>
</evidence>
<dbReference type="GO" id="GO:0005737">
    <property type="term" value="C:cytoplasm"/>
    <property type="evidence" value="ECO:0007669"/>
    <property type="project" value="TreeGrafter"/>
</dbReference>
<dbReference type="InterPro" id="IPR043134">
    <property type="entry name" value="GTP-CH-I_N"/>
</dbReference>
<protein>
    <recommendedName>
        <fullName evidence="17">GTP cyclohydrolase 1</fullName>
        <ecNumber evidence="17">3.5.4.16</ecNumber>
    </recommendedName>
    <alternativeName>
        <fullName evidence="17">GTP cyclohydrolase I</fullName>
        <shortName evidence="17">GTP-CH-I</shortName>
    </alternativeName>
</protein>
<dbReference type="Gene3D" id="3.30.1130.10">
    <property type="match status" value="1"/>
</dbReference>
<dbReference type="GO" id="GO:0016301">
    <property type="term" value="F:kinase activity"/>
    <property type="evidence" value="ECO:0007669"/>
    <property type="project" value="UniProtKB-KW"/>
</dbReference>
<comment type="subunit">
    <text evidence="16">Homomer.</text>
</comment>
<keyword evidence="17" id="KW-0862">Zinc</keyword>
<evidence type="ECO:0000256" key="4">
    <source>
        <dbReference type="ARBA" id="ARBA00005080"/>
    </source>
</evidence>
<dbReference type="FunFam" id="3.30.1130.10:FF:000001">
    <property type="entry name" value="GTP cyclohydrolase 1"/>
    <property type="match status" value="1"/>
</dbReference>
<keyword evidence="8" id="KW-0418">Kinase</keyword>
<accession>A0A1I4EY59</accession>
<evidence type="ECO:0000256" key="8">
    <source>
        <dbReference type="ARBA" id="ARBA00022777"/>
    </source>
</evidence>
<dbReference type="GO" id="GO:0006730">
    <property type="term" value="P:one-carbon metabolic process"/>
    <property type="evidence" value="ECO:0007669"/>
    <property type="project" value="UniProtKB-UniRule"/>
</dbReference>
<evidence type="ECO:0000256" key="16">
    <source>
        <dbReference type="ARBA" id="ARBA00065796"/>
    </source>
</evidence>
<comment type="catalytic activity">
    <reaction evidence="2 17">
        <text>GTP + H2O = 7,8-dihydroneopterin 3'-triphosphate + formate + H(+)</text>
        <dbReference type="Rhea" id="RHEA:17473"/>
        <dbReference type="ChEBI" id="CHEBI:15377"/>
        <dbReference type="ChEBI" id="CHEBI:15378"/>
        <dbReference type="ChEBI" id="CHEBI:15740"/>
        <dbReference type="ChEBI" id="CHEBI:37565"/>
        <dbReference type="ChEBI" id="CHEBI:58462"/>
        <dbReference type="EC" id="3.5.4.16"/>
    </reaction>
</comment>
<dbReference type="GO" id="GO:0046656">
    <property type="term" value="P:folic acid biosynthetic process"/>
    <property type="evidence" value="ECO:0007669"/>
    <property type="project" value="UniProtKB-KW"/>
</dbReference>
<dbReference type="GO" id="GO:0003934">
    <property type="term" value="F:GTP cyclohydrolase I activity"/>
    <property type="evidence" value="ECO:0007669"/>
    <property type="project" value="UniProtKB-UniRule"/>
</dbReference>
<comment type="pathway">
    <text evidence="3">Cofactor biosynthesis; tetrahydrofolate biosynthesis; 2-amino-4-hydroxy-6-hydroxymethyl-7,8-dihydropteridine diphosphate from 7,8-dihydroneopterin triphosphate: step 4/4.</text>
</comment>
<dbReference type="GO" id="GO:0003848">
    <property type="term" value="F:2-amino-4-hydroxy-6-hydroxymethyldihydropteridine diphosphokinase activity"/>
    <property type="evidence" value="ECO:0007669"/>
    <property type="project" value="UniProtKB-EC"/>
</dbReference>
<dbReference type="SUPFAM" id="SSF55620">
    <property type="entry name" value="Tetrahydrobiopterin biosynthesis enzymes-like"/>
    <property type="match status" value="1"/>
</dbReference>
<dbReference type="PANTHER" id="PTHR11109:SF7">
    <property type="entry name" value="GTP CYCLOHYDROLASE 1"/>
    <property type="match status" value="1"/>
</dbReference>
<dbReference type="UniPathway" id="UPA00077">
    <property type="reaction ID" value="UER00155"/>
</dbReference>
<evidence type="ECO:0000256" key="1">
    <source>
        <dbReference type="ARBA" id="ARBA00000198"/>
    </source>
</evidence>